<feature type="active site" description="Charge relay system" evidence="6">
    <location>
        <position position="177"/>
    </location>
</feature>
<evidence type="ECO:0000259" key="9">
    <source>
        <dbReference type="Pfam" id="PF18962"/>
    </source>
</evidence>
<gene>
    <name evidence="10" type="ORF">OA86_09495</name>
</gene>
<feature type="domain" description="Secretion system C-terminal sorting" evidence="9">
    <location>
        <begin position="467"/>
        <end position="532"/>
    </location>
</feature>
<sequence>MKKILSVFILVLFSFVSAQTELVFVIFKDKPNKAAFYANPTTELTQKSLDRRTRLGIALNDQDAPIEPSYIQNIRNLGFTVTDYSKWMNGVAVNATAEQIIQIKAQNYVDSVESFIKHRNRGTNDIKKVNKFEDFNNNAGKTDFNYGQGLAQINQVNLRPLHIAGFTGAGMTIAVIDTGFPTVNTGSAYARIRNNGQIKGGYNFVNKSADIYNTTLNNHGSYCLGTIAGYVANSFVGTAPDADFYLYASEDAVNEIPEEQIYWTEAAEEADRKGVDVISTSLGYYDFDDPRYSLLYSDMTGTTSFIARSAQIATEKGIFVLAAAGNEAQKPWHYIITPSDNEKVFTVGAVTSTGASSSFSSFGPNYVGVIKPDASARGTSTYMGYNNGVTSGSGTSFATPLAAGGVACLLQAIPTKSLPEVRNLLRQNASLFPNYTDPMGYGILNFGKVLNVTLATNENATKSSISIYPNPVKSNFTITTSEKINSVELYDVLGRKIKTLTKEKTNNIESLEKGVYFVKVKTEKNEYIEKIIKQ</sequence>
<dbReference type="GO" id="GO:0006508">
    <property type="term" value="P:proteolysis"/>
    <property type="evidence" value="ECO:0007669"/>
    <property type="project" value="UniProtKB-KW"/>
</dbReference>
<dbReference type="InterPro" id="IPR023828">
    <property type="entry name" value="Peptidase_S8_Ser-AS"/>
</dbReference>
<feature type="domain" description="Peptidase S8/S53" evidence="8">
    <location>
        <begin position="168"/>
        <end position="442"/>
    </location>
</feature>
<dbReference type="PROSITE" id="PS51892">
    <property type="entry name" value="SUBTILASE"/>
    <property type="match status" value="1"/>
</dbReference>
<dbReference type="InterPro" id="IPR017317">
    <property type="entry name" value="Pept_S8_subtilisin_bacteroid-2"/>
</dbReference>
<dbReference type="InterPro" id="IPR000209">
    <property type="entry name" value="Peptidase_S8/S53_dom"/>
</dbReference>
<comment type="caution">
    <text evidence="10">The sequence shown here is derived from an EMBL/GenBank/DDBJ whole genome shotgun (WGS) entry which is preliminary data.</text>
</comment>
<dbReference type="PROSITE" id="PS00138">
    <property type="entry name" value="SUBTILASE_SER"/>
    <property type="match status" value="1"/>
</dbReference>
<dbReference type="InterPro" id="IPR036852">
    <property type="entry name" value="Peptidase_S8/S53_dom_sf"/>
</dbReference>
<feature type="active site" description="Charge relay system" evidence="6">
    <location>
        <position position="219"/>
    </location>
</feature>
<organism evidence="10 11">
    <name type="scientific">Kaistella jeonii</name>
    <dbReference type="NCBI Taxonomy" id="266749"/>
    <lineage>
        <taxon>Bacteria</taxon>
        <taxon>Pseudomonadati</taxon>
        <taxon>Bacteroidota</taxon>
        <taxon>Flavobacteriia</taxon>
        <taxon>Flavobacteriales</taxon>
        <taxon>Weeksellaceae</taxon>
        <taxon>Chryseobacterium group</taxon>
        <taxon>Kaistella</taxon>
    </lineage>
</organism>
<dbReference type="AlphaFoldDB" id="A0A0C1FLR1"/>
<dbReference type="InterPro" id="IPR050131">
    <property type="entry name" value="Peptidase_S8_subtilisin-like"/>
</dbReference>
<dbReference type="InterPro" id="IPR015500">
    <property type="entry name" value="Peptidase_S8_subtilisin-rel"/>
</dbReference>
<dbReference type="InterPro" id="IPR023827">
    <property type="entry name" value="Peptidase_S8_Asp-AS"/>
</dbReference>
<evidence type="ECO:0000256" key="4">
    <source>
        <dbReference type="ARBA" id="ARBA00022801"/>
    </source>
</evidence>
<evidence type="ECO:0000256" key="6">
    <source>
        <dbReference type="PROSITE-ProRule" id="PRU01240"/>
    </source>
</evidence>
<evidence type="ECO:0000259" key="8">
    <source>
        <dbReference type="Pfam" id="PF00082"/>
    </source>
</evidence>
<evidence type="ECO:0000256" key="5">
    <source>
        <dbReference type="ARBA" id="ARBA00022825"/>
    </source>
</evidence>
<keyword evidence="5 6" id="KW-0720">Serine protease</keyword>
<dbReference type="RefSeq" id="WP_039352152.1">
    <property type="nucleotide sequence ID" value="NZ_FOLA01000007.1"/>
</dbReference>
<evidence type="ECO:0000313" key="10">
    <source>
        <dbReference type="EMBL" id="KIA88869.1"/>
    </source>
</evidence>
<keyword evidence="2 6" id="KW-0645">Protease</keyword>
<dbReference type="Pfam" id="PF18962">
    <property type="entry name" value="Por_Secre_tail"/>
    <property type="match status" value="1"/>
</dbReference>
<dbReference type="PIRSF" id="PIRSF037903">
    <property type="entry name" value="Subtilisin_rel_GFO_2223"/>
    <property type="match status" value="1"/>
</dbReference>
<dbReference type="Gene3D" id="3.40.50.200">
    <property type="entry name" value="Peptidase S8/S53 domain"/>
    <property type="match status" value="1"/>
</dbReference>
<name>A0A0C1FLR1_9FLAO</name>
<dbReference type="STRING" id="266749.SAMN05421876_10730"/>
<evidence type="ECO:0000256" key="3">
    <source>
        <dbReference type="ARBA" id="ARBA00022729"/>
    </source>
</evidence>
<feature type="active site" description="Charge relay system" evidence="6">
    <location>
        <position position="396"/>
    </location>
</feature>
<evidence type="ECO:0000256" key="1">
    <source>
        <dbReference type="ARBA" id="ARBA00011073"/>
    </source>
</evidence>
<dbReference type="Pfam" id="PF00082">
    <property type="entry name" value="Peptidase_S8"/>
    <property type="match status" value="1"/>
</dbReference>
<dbReference type="SUPFAM" id="SSF52743">
    <property type="entry name" value="Subtilisin-like"/>
    <property type="match status" value="1"/>
</dbReference>
<dbReference type="OrthoDB" id="1407599at2"/>
<dbReference type="PROSITE" id="PS00136">
    <property type="entry name" value="SUBTILASE_ASP"/>
    <property type="match status" value="1"/>
</dbReference>
<reference evidence="10 11" key="1">
    <citation type="submission" date="2014-10" db="EMBL/GenBank/DDBJ databases">
        <title>Kaistella jeonii genome.</title>
        <authorList>
            <person name="Clayton J.T."/>
            <person name="Newman J.D."/>
        </authorList>
    </citation>
    <scope>NUCLEOTIDE SEQUENCE [LARGE SCALE GENOMIC DNA]</scope>
    <source>
        <strain evidence="10 11">DSM 17048</strain>
    </source>
</reference>
<comment type="similarity">
    <text evidence="1 6 7">Belongs to the peptidase S8 family.</text>
</comment>
<accession>A0A0C1FLR1</accession>
<dbReference type="PANTHER" id="PTHR43806">
    <property type="entry name" value="PEPTIDASE S8"/>
    <property type="match status" value="1"/>
</dbReference>
<dbReference type="Proteomes" id="UP000031473">
    <property type="component" value="Unassembled WGS sequence"/>
</dbReference>
<keyword evidence="11" id="KW-1185">Reference proteome</keyword>
<dbReference type="InterPro" id="IPR026444">
    <property type="entry name" value="Secre_tail"/>
</dbReference>
<dbReference type="NCBIfam" id="TIGR04183">
    <property type="entry name" value="Por_Secre_tail"/>
    <property type="match status" value="1"/>
</dbReference>
<dbReference type="GO" id="GO:0004252">
    <property type="term" value="F:serine-type endopeptidase activity"/>
    <property type="evidence" value="ECO:0007669"/>
    <property type="project" value="UniProtKB-UniRule"/>
</dbReference>
<dbReference type="PANTHER" id="PTHR43806:SF67">
    <property type="entry name" value="EGF-LIKE DOMAIN-CONTAINING PROTEIN"/>
    <property type="match status" value="1"/>
</dbReference>
<evidence type="ECO:0000256" key="2">
    <source>
        <dbReference type="ARBA" id="ARBA00022670"/>
    </source>
</evidence>
<dbReference type="PRINTS" id="PR00723">
    <property type="entry name" value="SUBTILISIN"/>
</dbReference>
<evidence type="ECO:0000313" key="11">
    <source>
        <dbReference type="Proteomes" id="UP000031473"/>
    </source>
</evidence>
<keyword evidence="3" id="KW-0732">Signal</keyword>
<proteinExistence type="inferred from homology"/>
<protein>
    <submittedName>
        <fullName evidence="10">Serine protease</fullName>
    </submittedName>
</protein>
<evidence type="ECO:0000256" key="7">
    <source>
        <dbReference type="RuleBase" id="RU003355"/>
    </source>
</evidence>
<keyword evidence="4 6" id="KW-0378">Hydrolase</keyword>
<dbReference type="EMBL" id="JSYL01000005">
    <property type="protein sequence ID" value="KIA88869.1"/>
    <property type="molecule type" value="Genomic_DNA"/>
</dbReference>